<dbReference type="InterPro" id="IPR004435">
    <property type="entry name" value="MobB_dom"/>
</dbReference>
<reference evidence="2 3" key="1">
    <citation type="submission" date="2019-04" db="EMBL/GenBank/DDBJ databases">
        <title>Genome of a novel bacterium Candidatus Jettenia ecosi reconstructed from metagenome of an anammox bioreactor.</title>
        <authorList>
            <person name="Mardanov A.V."/>
            <person name="Beletsky A.V."/>
            <person name="Ravin N.V."/>
            <person name="Botchkova E.A."/>
            <person name="Litti Y.V."/>
            <person name="Nozhevnikova A.N."/>
        </authorList>
    </citation>
    <scope>NUCLEOTIDE SEQUENCE [LARGE SCALE GENOMIC DNA]</scope>
    <source>
        <strain evidence="2">J2</strain>
    </source>
</reference>
<proteinExistence type="predicted"/>
<comment type="caution">
    <text evidence="2">The sequence shown here is derived from an EMBL/GenBank/DDBJ whole genome shotgun (WGS) entry which is preliminary data.</text>
</comment>
<gene>
    <name evidence="2" type="ORF">JETT_0374</name>
</gene>
<dbReference type="PANTHER" id="PTHR40072">
    <property type="entry name" value="MOLYBDOPTERIN-GUANINE DINUCLEOTIDE BIOSYNTHESIS ADAPTER PROTEIN-RELATED"/>
    <property type="match status" value="1"/>
</dbReference>
<evidence type="ECO:0000313" key="3">
    <source>
        <dbReference type="Proteomes" id="UP000319783"/>
    </source>
</evidence>
<dbReference type="CDD" id="cd03116">
    <property type="entry name" value="MobB"/>
    <property type="match status" value="1"/>
</dbReference>
<dbReference type="GO" id="GO:0005525">
    <property type="term" value="F:GTP binding"/>
    <property type="evidence" value="ECO:0007669"/>
    <property type="project" value="InterPro"/>
</dbReference>
<dbReference type="InterPro" id="IPR052539">
    <property type="entry name" value="MGD_biosynthesis_adapter"/>
</dbReference>
<dbReference type="Proteomes" id="UP000319783">
    <property type="component" value="Unassembled WGS sequence"/>
</dbReference>
<dbReference type="EMBL" id="SULG01000004">
    <property type="protein sequence ID" value="TLD43369.1"/>
    <property type="molecule type" value="Genomic_DNA"/>
</dbReference>
<dbReference type="NCBIfam" id="TIGR00176">
    <property type="entry name" value="mobB"/>
    <property type="match status" value="1"/>
</dbReference>
<name>A0A533QFG2_9BACT</name>
<dbReference type="Pfam" id="PF03205">
    <property type="entry name" value="MobB"/>
    <property type="match status" value="1"/>
</dbReference>
<protein>
    <submittedName>
        <fullName evidence="2">Molybdopterin-guanine dinucleotide biosynthesis protein MobB</fullName>
    </submittedName>
</protein>
<dbReference type="Gene3D" id="3.40.50.300">
    <property type="entry name" value="P-loop containing nucleotide triphosphate hydrolases"/>
    <property type="match status" value="1"/>
</dbReference>
<feature type="domain" description="Molybdopterin-guanine dinucleotide biosynthesis protein B (MobB)" evidence="1">
    <location>
        <begin position="10"/>
        <end position="124"/>
    </location>
</feature>
<dbReference type="PANTHER" id="PTHR40072:SF1">
    <property type="entry name" value="MOLYBDOPTERIN-GUANINE DINUCLEOTIDE BIOSYNTHESIS ADAPTER PROTEIN"/>
    <property type="match status" value="1"/>
</dbReference>
<dbReference type="SUPFAM" id="SSF52540">
    <property type="entry name" value="P-loop containing nucleoside triphosphate hydrolases"/>
    <property type="match status" value="1"/>
</dbReference>
<organism evidence="2 3">
    <name type="scientific">Candidatus Jettenia ecosi</name>
    <dbReference type="NCBI Taxonomy" id="2494326"/>
    <lineage>
        <taxon>Bacteria</taxon>
        <taxon>Pseudomonadati</taxon>
        <taxon>Planctomycetota</taxon>
        <taxon>Candidatus Brocadiia</taxon>
        <taxon>Candidatus Brocadiales</taxon>
        <taxon>Candidatus Brocadiaceae</taxon>
        <taxon>Candidatus Jettenia</taxon>
    </lineage>
</organism>
<accession>A0A533QFG2</accession>
<sequence>MPKDTRDLPVISIIGKQNVGKTTLIGLIIPYLKKKGYRVGTIKYNIPHFEMDYEGKDTYRHYEAGADIVSISSPEKLAIIKRLNQRPLLIQDIVNHAYSDVDIVLVEGYKKYRYPYIEIYNNYLPVRSTDRIYKNHIRIVSTLQTRSPIPTFNKIDLNNVIKFIELKIKQI</sequence>
<evidence type="ECO:0000259" key="1">
    <source>
        <dbReference type="Pfam" id="PF03205"/>
    </source>
</evidence>
<dbReference type="InterPro" id="IPR027417">
    <property type="entry name" value="P-loop_NTPase"/>
</dbReference>
<evidence type="ECO:0000313" key="2">
    <source>
        <dbReference type="EMBL" id="TLD43369.1"/>
    </source>
</evidence>
<dbReference type="AlphaFoldDB" id="A0A533QFG2"/>
<dbReference type="GO" id="GO:0006777">
    <property type="term" value="P:Mo-molybdopterin cofactor biosynthetic process"/>
    <property type="evidence" value="ECO:0007669"/>
    <property type="project" value="InterPro"/>
</dbReference>